<reference evidence="2 3" key="1">
    <citation type="submission" date="2018-06" db="EMBL/GenBank/DDBJ databases">
        <title>Freshwater and sediment microbial communities from various areas in North America, analyzing microbe dynamics in response to fracking.</title>
        <authorList>
            <person name="Lamendella R."/>
        </authorList>
    </citation>
    <scope>NUCLEOTIDE SEQUENCE [LARGE SCALE GENOMIC DNA]</scope>
    <source>
        <strain evidence="2 3">3b_TX</strain>
    </source>
</reference>
<accession>A0A366IMY9</accession>
<evidence type="ECO:0000313" key="3">
    <source>
        <dbReference type="Proteomes" id="UP000253509"/>
    </source>
</evidence>
<feature type="compositionally biased region" description="Basic residues" evidence="1">
    <location>
        <begin position="139"/>
        <end position="148"/>
    </location>
</feature>
<keyword evidence="3" id="KW-1185">Reference proteome</keyword>
<proteinExistence type="predicted"/>
<dbReference type="EMBL" id="QNSB01000003">
    <property type="protein sequence ID" value="RBP72846.1"/>
    <property type="molecule type" value="Genomic_DNA"/>
</dbReference>
<protein>
    <submittedName>
        <fullName evidence="2">Uncharacterized protein</fullName>
    </submittedName>
</protein>
<dbReference type="AlphaFoldDB" id="A0A366IMY9"/>
<feature type="region of interest" description="Disordered" evidence="1">
    <location>
        <begin position="130"/>
        <end position="199"/>
    </location>
</feature>
<evidence type="ECO:0000313" key="2">
    <source>
        <dbReference type="EMBL" id="RBP72846.1"/>
    </source>
</evidence>
<evidence type="ECO:0000256" key="1">
    <source>
        <dbReference type="SAM" id="MobiDB-lite"/>
    </source>
</evidence>
<feature type="region of interest" description="Disordered" evidence="1">
    <location>
        <begin position="232"/>
        <end position="277"/>
    </location>
</feature>
<gene>
    <name evidence="2" type="ORF">DFO65_103137</name>
</gene>
<dbReference type="Proteomes" id="UP000253509">
    <property type="component" value="Unassembled WGS sequence"/>
</dbReference>
<comment type="caution">
    <text evidence="2">The sequence shown here is derived from an EMBL/GenBank/DDBJ whole genome shotgun (WGS) entry which is preliminary data.</text>
</comment>
<name>A0A366IMY9_9MICO</name>
<feature type="compositionally biased region" description="Polar residues" evidence="1">
    <location>
        <begin position="267"/>
        <end position="277"/>
    </location>
</feature>
<feature type="region of interest" description="Disordered" evidence="1">
    <location>
        <begin position="1"/>
        <end position="57"/>
    </location>
</feature>
<feature type="compositionally biased region" description="Low complexity" evidence="1">
    <location>
        <begin position="236"/>
        <end position="266"/>
    </location>
</feature>
<sequence>MVLPVPPAEMAPTIEPAGTDDGSVASLRRVRRSAAGFGRSTPRSGDHMTPYGGGKQHRDTINRVSQLQRSAFTLEFSSGDECSGQHHRQRRRHSRGVAALENRGAEMSCNVPLQPRDEGPIDRRSATDLRTTETGRCHQPTHHCHRGPRLGSSHSQRVDTSAAGEPFTHRRERQSFLDVVDDPCREEGDRSSPPYGSPPFQPVAALLALSRTLPAFSRSSITRMSWSERVQAPLWSSSSRFSSVRSASATSSSGRGATDSSTSRSGLTNSPGTGSCS</sequence>
<organism evidence="2 3">
    <name type="scientific">Brevibacterium celere</name>
    <dbReference type="NCBI Taxonomy" id="225845"/>
    <lineage>
        <taxon>Bacteria</taxon>
        <taxon>Bacillati</taxon>
        <taxon>Actinomycetota</taxon>
        <taxon>Actinomycetes</taxon>
        <taxon>Micrococcales</taxon>
        <taxon>Brevibacteriaceae</taxon>
        <taxon>Brevibacterium</taxon>
    </lineage>
</organism>